<dbReference type="Proteomes" id="UP001152320">
    <property type="component" value="Chromosome 23"/>
</dbReference>
<accession>A0A9Q0YDB6</accession>
<name>A0A9Q0YDB6_HOLLE</name>
<sequence>MGIAAIFWIFDASYIKYPTMLFSCHTTFKLLGVFIQCDLKWDTHVNEIVSKGNSRLFILQKLKFHGLSSSDLLTIYLSSVRFSP</sequence>
<protein>
    <submittedName>
        <fullName evidence="1">Uncharacterized protein</fullName>
    </submittedName>
</protein>
<evidence type="ECO:0000313" key="1">
    <source>
        <dbReference type="EMBL" id="KAJ8019406.1"/>
    </source>
</evidence>
<dbReference type="EMBL" id="JAIZAY010000023">
    <property type="protein sequence ID" value="KAJ8019406.1"/>
    <property type="molecule type" value="Genomic_DNA"/>
</dbReference>
<organism evidence="1 2">
    <name type="scientific">Holothuria leucospilota</name>
    <name type="common">Black long sea cucumber</name>
    <name type="synonym">Mertensiothuria leucospilota</name>
    <dbReference type="NCBI Taxonomy" id="206669"/>
    <lineage>
        <taxon>Eukaryota</taxon>
        <taxon>Metazoa</taxon>
        <taxon>Echinodermata</taxon>
        <taxon>Eleutherozoa</taxon>
        <taxon>Echinozoa</taxon>
        <taxon>Holothuroidea</taxon>
        <taxon>Aspidochirotacea</taxon>
        <taxon>Aspidochirotida</taxon>
        <taxon>Holothuriidae</taxon>
        <taxon>Holothuria</taxon>
    </lineage>
</organism>
<reference evidence="1" key="1">
    <citation type="submission" date="2021-10" db="EMBL/GenBank/DDBJ databases">
        <title>Tropical sea cucumber genome reveals ecological adaptation and Cuvierian tubules defense mechanism.</title>
        <authorList>
            <person name="Chen T."/>
        </authorList>
    </citation>
    <scope>NUCLEOTIDE SEQUENCE</scope>
    <source>
        <strain evidence="1">Nanhai2018</strain>
        <tissue evidence="1">Muscle</tissue>
    </source>
</reference>
<gene>
    <name evidence="1" type="ORF">HOLleu_40985</name>
</gene>
<keyword evidence="2" id="KW-1185">Reference proteome</keyword>
<dbReference type="OrthoDB" id="10037236at2759"/>
<proteinExistence type="predicted"/>
<evidence type="ECO:0000313" key="2">
    <source>
        <dbReference type="Proteomes" id="UP001152320"/>
    </source>
</evidence>
<comment type="caution">
    <text evidence="1">The sequence shown here is derived from an EMBL/GenBank/DDBJ whole genome shotgun (WGS) entry which is preliminary data.</text>
</comment>
<dbReference type="AlphaFoldDB" id="A0A9Q0YDB6"/>